<accession>A0A1E3PTJ6</accession>
<evidence type="ECO:0000256" key="5">
    <source>
        <dbReference type="ARBA" id="ARBA00023186"/>
    </source>
</evidence>
<comment type="subcellular location">
    <subcellularLocation>
        <location evidence="1 6">Mitochondrion matrix</location>
    </subcellularLocation>
</comment>
<name>A0A1E3PTJ6_9ASCO</name>
<dbReference type="GO" id="GO:0034553">
    <property type="term" value="P:mitochondrial respiratory chain complex II assembly"/>
    <property type="evidence" value="ECO:0007669"/>
    <property type="project" value="UniProtKB-UniRule"/>
</dbReference>
<dbReference type="EMBL" id="KV454406">
    <property type="protein sequence ID" value="ODQ68608.1"/>
    <property type="molecule type" value="Genomic_DNA"/>
</dbReference>
<comment type="function">
    <text evidence="6">Plays an essential role in the assembly of succinate dehydrogenase (SDH), an enzyme complex (also referred to as respiratory complex II) that is a component of both the tricarboxylic acid (TCA) cycle and the mitochondrial electron transport chain, and which couples the oxidation of succinate to fumarate with the reduction of ubiquinone (coenzyme Q) to ubiquinol. Promotes maturation of the iron-sulfur protein subunit of the SDH catalytic dimer, protecting it from the deleterious effects of oxidants. May act together with SDHAF1.</text>
</comment>
<feature type="region of interest" description="Disordered" evidence="7">
    <location>
        <begin position="124"/>
        <end position="151"/>
    </location>
</feature>
<evidence type="ECO:0000256" key="3">
    <source>
        <dbReference type="ARBA" id="ARBA00022946"/>
    </source>
</evidence>
<comment type="similarity">
    <text evidence="2 6">Belongs to the complex I LYR family. SDHAF3 subfamily.</text>
</comment>
<dbReference type="GO" id="GO:0005759">
    <property type="term" value="C:mitochondrial matrix"/>
    <property type="evidence" value="ECO:0007669"/>
    <property type="project" value="UniProtKB-SubCell"/>
</dbReference>
<evidence type="ECO:0000256" key="7">
    <source>
        <dbReference type="SAM" id="MobiDB-lite"/>
    </source>
</evidence>
<dbReference type="GO" id="GO:0006105">
    <property type="term" value="P:succinate metabolic process"/>
    <property type="evidence" value="ECO:0007669"/>
    <property type="project" value="TreeGrafter"/>
</dbReference>
<keyword evidence="5 6" id="KW-0143">Chaperone</keyword>
<evidence type="ECO:0000256" key="1">
    <source>
        <dbReference type="ARBA" id="ARBA00004305"/>
    </source>
</evidence>
<organism evidence="8 9">
    <name type="scientific">Nadsonia fulvescens var. elongata DSM 6958</name>
    <dbReference type="NCBI Taxonomy" id="857566"/>
    <lineage>
        <taxon>Eukaryota</taxon>
        <taxon>Fungi</taxon>
        <taxon>Dikarya</taxon>
        <taxon>Ascomycota</taxon>
        <taxon>Saccharomycotina</taxon>
        <taxon>Dipodascomycetes</taxon>
        <taxon>Dipodascales</taxon>
        <taxon>Dipodascales incertae sedis</taxon>
        <taxon>Nadsonia</taxon>
    </lineage>
</organism>
<dbReference type="Proteomes" id="UP000095009">
    <property type="component" value="Unassembled WGS sequence"/>
</dbReference>
<dbReference type="STRING" id="857566.A0A1E3PTJ6"/>
<dbReference type="CDD" id="cd20270">
    <property type="entry name" value="Complex1_LYR_SDHAF3_LYRM10"/>
    <property type="match status" value="1"/>
</dbReference>
<evidence type="ECO:0000256" key="6">
    <source>
        <dbReference type="RuleBase" id="RU368039"/>
    </source>
</evidence>
<protein>
    <recommendedName>
        <fullName evidence="6">Succinate dehydrogenase assembly factor 3</fullName>
        <shortName evidence="6">SDH assembly factor 3</shortName>
        <shortName evidence="6">SDHAF3</shortName>
    </recommendedName>
</protein>
<dbReference type="OrthoDB" id="278329at2759"/>
<evidence type="ECO:0000313" key="8">
    <source>
        <dbReference type="EMBL" id="ODQ68608.1"/>
    </source>
</evidence>
<dbReference type="AlphaFoldDB" id="A0A1E3PTJ6"/>
<proteinExistence type="inferred from homology"/>
<evidence type="ECO:0000256" key="2">
    <source>
        <dbReference type="ARBA" id="ARBA00006020"/>
    </source>
</evidence>
<comment type="subunit">
    <text evidence="6">Interacts with the iron-sulfur protein subunit within the SDH catalytic dimer.</text>
</comment>
<evidence type="ECO:0000256" key="4">
    <source>
        <dbReference type="ARBA" id="ARBA00023128"/>
    </source>
</evidence>
<dbReference type="PANTHER" id="PTHR13137:SF6">
    <property type="entry name" value="SUCCINATE DEHYDROGENASE ASSEMBLY FACTOR 3, MITOCHONDRIAL"/>
    <property type="match status" value="1"/>
</dbReference>
<dbReference type="Pfam" id="PF13233">
    <property type="entry name" value="Complex1_LYR_2"/>
    <property type="match status" value="1"/>
</dbReference>
<keyword evidence="9" id="KW-1185">Reference proteome</keyword>
<sequence>MKFTTKAMADAFKITPRAPRKSFSPILPPIALYRRILRAHSQHLPLPQRLLGDQYVSSEFRLHRSMDNPSQIVAFLSTWQKYVASLEADNWKHESLDWLSVSKLNNEQVIQLYELMQAAKGENSEYQIDEKASPDAQPELPAWYRKHRDRS</sequence>
<keyword evidence="3" id="KW-0809">Transit peptide</keyword>
<reference evidence="8 9" key="1">
    <citation type="journal article" date="2016" name="Proc. Natl. Acad. Sci. U.S.A.">
        <title>Comparative genomics of biotechnologically important yeasts.</title>
        <authorList>
            <person name="Riley R."/>
            <person name="Haridas S."/>
            <person name="Wolfe K.H."/>
            <person name="Lopes M.R."/>
            <person name="Hittinger C.T."/>
            <person name="Goeker M."/>
            <person name="Salamov A.A."/>
            <person name="Wisecaver J.H."/>
            <person name="Long T.M."/>
            <person name="Calvey C.H."/>
            <person name="Aerts A.L."/>
            <person name="Barry K.W."/>
            <person name="Choi C."/>
            <person name="Clum A."/>
            <person name="Coughlan A.Y."/>
            <person name="Deshpande S."/>
            <person name="Douglass A.P."/>
            <person name="Hanson S.J."/>
            <person name="Klenk H.-P."/>
            <person name="LaButti K.M."/>
            <person name="Lapidus A."/>
            <person name="Lindquist E.A."/>
            <person name="Lipzen A.M."/>
            <person name="Meier-Kolthoff J.P."/>
            <person name="Ohm R.A."/>
            <person name="Otillar R.P."/>
            <person name="Pangilinan J.L."/>
            <person name="Peng Y."/>
            <person name="Rokas A."/>
            <person name="Rosa C.A."/>
            <person name="Scheuner C."/>
            <person name="Sibirny A.A."/>
            <person name="Slot J.C."/>
            <person name="Stielow J.B."/>
            <person name="Sun H."/>
            <person name="Kurtzman C.P."/>
            <person name="Blackwell M."/>
            <person name="Grigoriev I.V."/>
            <person name="Jeffries T.W."/>
        </authorList>
    </citation>
    <scope>NUCLEOTIDE SEQUENCE [LARGE SCALE GENOMIC DNA]</scope>
    <source>
        <strain evidence="8 9">DSM 6958</strain>
    </source>
</reference>
<gene>
    <name evidence="8" type="ORF">NADFUDRAFT_81509</name>
</gene>
<dbReference type="PANTHER" id="PTHR13137">
    <property type="entry name" value="DC11 ACN9 HOMOLOG"/>
    <property type="match status" value="1"/>
</dbReference>
<dbReference type="InterPro" id="IPR008381">
    <property type="entry name" value="SDHAF3/Sdh7"/>
</dbReference>
<dbReference type="GO" id="GO:0005758">
    <property type="term" value="C:mitochondrial intermembrane space"/>
    <property type="evidence" value="ECO:0007669"/>
    <property type="project" value="TreeGrafter"/>
</dbReference>
<evidence type="ECO:0000313" key="9">
    <source>
        <dbReference type="Proteomes" id="UP000095009"/>
    </source>
</evidence>
<keyword evidence="4 6" id="KW-0496">Mitochondrion</keyword>